<feature type="region of interest" description="Disordered" evidence="1">
    <location>
        <begin position="115"/>
        <end position="149"/>
    </location>
</feature>
<sequence>MSYMRRSPCQKYSEKQSNKEELRKSLSATKFVPFTRRQSDTTSESGSDDFKMEIAEDVSSSFSRSSSDSYTFGVTGNNRYQCIRNCKLIVIKDLSESTHHDEDFDKDIMKPNESLDDFRTRMNSRRKVKTRYQDSQEDDKTDNSCDSTTTKAHEEILRNANLLKQEQVSNNDGGYGQMKSYHREIHSYKLNSNNNKISIQSDLGENDETILMNEFDAILTMEENKLNEYNDDVFQPSVSNVSNIPKPITRSKTTENFLDKKMDDKKSTASPRFRRKTHMLKAASSIPSCKTNEKQNLLLNFFVIFPKSSKQKSTSTTPTSITNTFDYTLSPPGKFDDVLKKNSIDEDVFNISVTKARRSPLRILGNLVDDKIFRGRWSTAKRAKSTDEITWALANEDSASNMQNEMRQRSGSTKPQNRKKSFAGLLGSSNADSNNNSLVKKQYKSLSDKFRNSSDSNTSEFSINSNILNKAKPKLIEISKRKPSNSYSDVTVSDSSLASLNDRQSSNNHSSNIVYNVSKRQHAPNNEIRAETLAEIEAFEKMLETHLQE</sequence>
<feature type="compositionally biased region" description="Polar residues" evidence="1">
    <location>
        <begin position="427"/>
        <end position="438"/>
    </location>
</feature>
<evidence type="ECO:0000313" key="2">
    <source>
        <dbReference type="EMBL" id="KAH9424225.1"/>
    </source>
</evidence>
<keyword evidence="3" id="KW-1185">Reference proteome</keyword>
<organism evidence="2 3">
    <name type="scientific">Dermatophagoides pteronyssinus</name>
    <name type="common">European house dust mite</name>
    <dbReference type="NCBI Taxonomy" id="6956"/>
    <lineage>
        <taxon>Eukaryota</taxon>
        <taxon>Metazoa</taxon>
        <taxon>Ecdysozoa</taxon>
        <taxon>Arthropoda</taxon>
        <taxon>Chelicerata</taxon>
        <taxon>Arachnida</taxon>
        <taxon>Acari</taxon>
        <taxon>Acariformes</taxon>
        <taxon>Sarcoptiformes</taxon>
        <taxon>Astigmata</taxon>
        <taxon>Psoroptidia</taxon>
        <taxon>Analgoidea</taxon>
        <taxon>Pyroglyphidae</taxon>
        <taxon>Dermatophagoidinae</taxon>
        <taxon>Dermatophagoides</taxon>
    </lineage>
</organism>
<gene>
    <name evidence="2" type="ORF">DERP_004407</name>
</gene>
<feature type="region of interest" description="Disordered" evidence="1">
    <location>
        <begin position="252"/>
        <end position="272"/>
    </location>
</feature>
<feature type="compositionally biased region" description="Basic and acidic residues" evidence="1">
    <location>
        <begin position="12"/>
        <end position="24"/>
    </location>
</feature>
<evidence type="ECO:0000256" key="1">
    <source>
        <dbReference type="SAM" id="MobiDB-lite"/>
    </source>
</evidence>
<evidence type="ECO:0000313" key="3">
    <source>
        <dbReference type="Proteomes" id="UP000887458"/>
    </source>
</evidence>
<name>A0ABQ8JPE8_DERPT</name>
<dbReference type="Proteomes" id="UP000887458">
    <property type="component" value="Unassembled WGS sequence"/>
</dbReference>
<feature type="region of interest" description="Disordered" evidence="1">
    <location>
        <begin position="33"/>
        <end position="52"/>
    </location>
</feature>
<feature type="region of interest" description="Disordered" evidence="1">
    <location>
        <begin position="1"/>
        <end position="25"/>
    </location>
</feature>
<proteinExistence type="predicted"/>
<protein>
    <submittedName>
        <fullName evidence="2">Uncharacterized protein</fullName>
    </submittedName>
</protein>
<feature type="compositionally biased region" description="Polar residues" evidence="1">
    <location>
        <begin position="397"/>
        <end position="415"/>
    </location>
</feature>
<feature type="region of interest" description="Disordered" evidence="1">
    <location>
        <begin position="394"/>
        <end position="438"/>
    </location>
</feature>
<dbReference type="EMBL" id="NJHN03000029">
    <property type="protein sequence ID" value="KAH9424225.1"/>
    <property type="molecule type" value="Genomic_DNA"/>
</dbReference>
<accession>A0ABQ8JPE8</accession>
<reference evidence="2 3" key="1">
    <citation type="journal article" date="2018" name="J. Allergy Clin. Immunol.">
        <title>High-quality assembly of Dermatophagoides pteronyssinus genome and transcriptome reveals a wide range of novel allergens.</title>
        <authorList>
            <person name="Liu X.Y."/>
            <person name="Yang K.Y."/>
            <person name="Wang M.Q."/>
            <person name="Kwok J.S."/>
            <person name="Zeng X."/>
            <person name="Yang Z."/>
            <person name="Xiao X.J."/>
            <person name="Lau C.P."/>
            <person name="Li Y."/>
            <person name="Huang Z.M."/>
            <person name="Ba J.G."/>
            <person name="Yim A.K."/>
            <person name="Ouyang C.Y."/>
            <person name="Ngai S.M."/>
            <person name="Chan T.F."/>
            <person name="Leung E.L."/>
            <person name="Liu L."/>
            <person name="Liu Z.G."/>
            <person name="Tsui S.K."/>
        </authorList>
    </citation>
    <scope>NUCLEOTIDE SEQUENCE [LARGE SCALE GENOMIC DNA]</scope>
    <source>
        <strain evidence="2">Derp</strain>
    </source>
</reference>
<feature type="compositionally biased region" description="Basic and acidic residues" evidence="1">
    <location>
        <begin position="257"/>
        <end position="267"/>
    </location>
</feature>
<reference evidence="2 3" key="2">
    <citation type="journal article" date="2022" name="Mol. Biol. Evol.">
        <title>Comparative Genomics Reveals Insights into the Divergent Evolution of Astigmatic Mites and Household Pest Adaptations.</title>
        <authorList>
            <person name="Xiong Q."/>
            <person name="Wan A.T."/>
            <person name="Liu X."/>
            <person name="Fung C.S."/>
            <person name="Xiao X."/>
            <person name="Malainual N."/>
            <person name="Hou J."/>
            <person name="Wang L."/>
            <person name="Wang M."/>
            <person name="Yang K.Y."/>
            <person name="Cui Y."/>
            <person name="Leung E.L."/>
            <person name="Nong W."/>
            <person name="Shin S.K."/>
            <person name="Au S.W."/>
            <person name="Jeong K.Y."/>
            <person name="Chew F.T."/>
            <person name="Hui J.H."/>
            <person name="Leung T.F."/>
            <person name="Tungtrongchitr A."/>
            <person name="Zhong N."/>
            <person name="Liu Z."/>
            <person name="Tsui S.K."/>
        </authorList>
    </citation>
    <scope>NUCLEOTIDE SEQUENCE [LARGE SCALE GENOMIC DNA]</scope>
    <source>
        <strain evidence="2">Derp</strain>
    </source>
</reference>
<comment type="caution">
    <text evidence="2">The sequence shown here is derived from an EMBL/GenBank/DDBJ whole genome shotgun (WGS) entry which is preliminary data.</text>
</comment>